<dbReference type="EMBL" id="JYIJ01000018">
    <property type="protein sequence ID" value="KWX00486.1"/>
    <property type="molecule type" value="Genomic_DNA"/>
</dbReference>
<reference evidence="2 4" key="2">
    <citation type="submission" date="2015-02" db="EMBL/GenBank/DDBJ databases">
        <title>Physiological reanalysis, assessment of diazotrophy, and genome sequences of multiple isolates of Streptomyces thermoautotrophicus.</title>
        <authorList>
            <person name="MacKellar D.C."/>
            <person name="Lieber L."/>
            <person name="Norman J."/>
            <person name="Bolger A."/>
            <person name="Tobin C."/>
            <person name="Murray J.W."/>
            <person name="Prell J."/>
        </authorList>
    </citation>
    <scope>NUCLEOTIDE SEQUENCE [LARGE SCALE GENOMIC DNA]</scope>
    <source>
        <strain evidence="2 4">UBT1</strain>
    </source>
</reference>
<dbReference type="EMBL" id="JYIK01001118">
    <property type="protein sequence ID" value="KWX05645.1"/>
    <property type="molecule type" value="Genomic_DNA"/>
</dbReference>
<reference evidence="3" key="1">
    <citation type="submission" date="2015-02" db="EMBL/GenBank/DDBJ databases">
        <title>Physiological reanalysis, assessment of diazotrophy, and genome sequences of multiple isolates of Streptomyces thermoautotrophicus.</title>
        <authorList>
            <person name="MacKellar D.C."/>
            <person name="Lieber L."/>
            <person name="Norman J."/>
            <person name="Bolger A."/>
            <person name="Tobin C."/>
            <person name="Murray J.W."/>
            <person name="Friesen M."/>
            <person name="Prell J."/>
        </authorList>
    </citation>
    <scope>NUCLEOTIDE SEQUENCE [LARGE SCALE GENOMIC DNA]</scope>
    <source>
        <strain evidence="3">UBT1</strain>
    </source>
</reference>
<organism evidence="2 3">
    <name type="scientific">Carbonactinospora thermoautotrophica</name>
    <dbReference type="NCBI Taxonomy" id="1469144"/>
    <lineage>
        <taxon>Bacteria</taxon>
        <taxon>Bacillati</taxon>
        <taxon>Actinomycetota</taxon>
        <taxon>Actinomycetes</taxon>
        <taxon>Kitasatosporales</taxon>
        <taxon>Carbonactinosporaceae</taxon>
        <taxon>Carbonactinospora</taxon>
    </lineage>
</organism>
<accession>A0A132N670</accession>
<comment type="caution">
    <text evidence="2">The sequence shown here is derived from an EMBL/GenBank/DDBJ whole genome shotgun (WGS) entry which is preliminary data.</text>
</comment>
<evidence type="ECO:0000313" key="3">
    <source>
        <dbReference type="Proteomes" id="UP000070598"/>
    </source>
</evidence>
<evidence type="ECO:0000313" key="4">
    <source>
        <dbReference type="Proteomes" id="UP000070659"/>
    </source>
</evidence>
<dbReference type="RefSeq" id="WP_067071017.1">
    <property type="nucleotide sequence ID" value="NZ_JYIJ01000018.1"/>
</dbReference>
<dbReference type="Proteomes" id="UP000070659">
    <property type="component" value="Unassembled WGS sequence"/>
</dbReference>
<evidence type="ECO:0000313" key="1">
    <source>
        <dbReference type="EMBL" id="KWX00486.1"/>
    </source>
</evidence>
<dbReference type="Proteomes" id="UP000070598">
    <property type="component" value="Unassembled WGS sequence"/>
</dbReference>
<protein>
    <submittedName>
        <fullName evidence="2">Uncharacterized protein</fullName>
    </submittedName>
</protein>
<proteinExistence type="predicted"/>
<evidence type="ECO:0000313" key="2">
    <source>
        <dbReference type="EMBL" id="KWX05645.1"/>
    </source>
</evidence>
<gene>
    <name evidence="1" type="ORF">TH66_17150</name>
    <name evidence="2" type="ORF">TR74_23665</name>
</gene>
<dbReference type="AlphaFoldDB" id="A0A132N670"/>
<dbReference type="PATRIC" id="fig|1469144.8.peg.2489"/>
<name>A0A132N670_9ACTN</name>
<sequence length="61" mass="6798">MTPYRSSLPGEHRFFQVQFTQDPAQHLVRVAELLRGGTSVDAVLAALETSTPREDGSRRTL</sequence>